<protein>
    <submittedName>
        <fullName evidence="1">Uncharacterized protein</fullName>
    </submittedName>
</protein>
<reference evidence="2" key="1">
    <citation type="submission" date="2016-10" db="EMBL/GenBank/DDBJ databases">
        <authorList>
            <person name="Varghese N."/>
        </authorList>
    </citation>
    <scope>NUCLEOTIDE SEQUENCE [LARGE SCALE GENOMIC DNA]</scope>
    <source>
        <strain evidence="2">HL 19</strain>
    </source>
</reference>
<dbReference type="STRING" id="381306.AN478_04470"/>
<proteinExistence type="predicted"/>
<gene>
    <name evidence="1" type="ORF">SAMN05661077_1882</name>
</gene>
<dbReference type="AlphaFoldDB" id="A0A0P9EFI4"/>
<evidence type="ECO:0000313" key="1">
    <source>
        <dbReference type="EMBL" id="SCY36291.1"/>
    </source>
</evidence>
<sequence length="70" mass="7946">MTYPAPAPEEEAVQSRAIRIFERASGRSWSEATETEERLARSAARAELWGESLETNLWARSEAEQCFRGD</sequence>
<keyword evidence="2" id="KW-1185">Reference proteome</keyword>
<organism evidence="1 2">
    <name type="scientific">Thiohalorhabdus denitrificans</name>
    <dbReference type="NCBI Taxonomy" id="381306"/>
    <lineage>
        <taxon>Bacteria</taxon>
        <taxon>Pseudomonadati</taxon>
        <taxon>Pseudomonadota</taxon>
        <taxon>Gammaproteobacteria</taxon>
        <taxon>Thiohalorhabdales</taxon>
        <taxon>Thiohalorhabdaceae</taxon>
        <taxon>Thiohalorhabdus</taxon>
    </lineage>
</organism>
<dbReference type="EMBL" id="FMUN01000005">
    <property type="protein sequence ID" value="SCY36291.1"/>
    <property type="molecule type" value="Genomic_DNA"/>
</dbReference>
<dbReference type="RefSeq" id="WP_054965415.1">
    <property type="nucleotide sequence ID" value="NZ_FMUN01000005.1"/>
</dbReference>
<accession>A0A0P9EFI4</accession>
<dbReference type="Proteomes" id="UP000183104">
    <property type="component" value="Unassembled WGS sequence"/>
</dbReference>
<name>A0A0P9EFI4_9GAMM</name>
<evidence type="ECO:0000313" key="2">
    <source>
        <dbReference type="Proteomes" id="UP000183104"/>
    </source>
</evidence>